<proteinExistence type="predicted"/>
<evidence type="ECO:0000256" key="1">
    <source>
        <dbReference type="SAM" id="MobiDB-lite"/>
    </source>
</evidence>
<comment type="caution">
    <text evidence="2">The sequence shown here is derived from an EMBL/GenBank/DDBJ whole genome shotgun (WGS) entry which is preliminary data.</text>
</comment>
<dbReference type="Proteomes" id="UP001589575">
    <property type="component" value="Unassembled WGS sequence"/>
</dbReference>
<evidence type="ECO:0000313" key="3">
    <source>
        <dbReference type="Proteomes" id="UP001589575"/>
    </source>
</evidence>
<name>A0ABV5G3L8_9MICC</name>
<evidence type="ECO:0000313" key="2">
    <source>
        <dbReference type="EMBL" id="MFB9073063.1"/>
    </source>
</evidence>
<gene>
    <name evidence="2" type="ORF">ACFFX0_18375</name>
</gene>
<dbReference type="EMBL" id="JBHMFI010000001">
    <property type="protein sequence ID" value="MFB9073063.1"/>
    <property type="molecule type" value="Genomic_DNA"/>
</dbReference>
<feature type="region of interest" description="Disordered" evidence="1">
    <location>
        <begin position="1"/>
        <end position="45"/>
    </location>
</feature>
<sequence length="80" mass="8534">MPSWLRSHSGSRPRSAANGSLTTSRRGSGASSACQGTHSSGRSEAKFACRDRVGWGIRLTLSTVSVRRGRERGAIVVDFV</sequence>
<protein>
    <submittedName>
        <fullName evidence="2">Uncharacterized protein</fullName>
    </submittedName>
</protein>
<accession>A0ABV5G3L8</accession>
<feature type="compositionally biased region" description="Polar residues" evidence="1">
    <location>
        <begin position="1"/>
        <end position="40"/>
    </location>
</feature>
<organism evidence="2 3">
    <name type="scientific">Citricoccus parietis</name>
    <dbReference type="NCBI Taxonomy" id="592307"/>
    <lineage>
        <taxon>Bacteria</taxon>
        <taxon>Bacillati</taxon>
        <taxon>Actinomycetota</taxon>
        <taxon>Actinomycetes</taxon>
        <taxon>Micrococcales</taxon>
        <taxon>Micrococcaceae</taxon>
        <taxon>Citricoccus</taxon>
    </lineage>
</organism>
<reference evidence="2 3" key="1">
    <citation type="submission" date="2024-09" db="EMBL/GenBank/DDBJ databases">
        <authorList>
            <person name="Sun Q."/>
            <person name="Mori K."/>
        </authorList>
    </citation>
    <scope>NUCLEOTIDE SEQUENCE [LARGE SCALE GENOMIC DNA]</scope>
    <source>
        <strain evidence="2 3">CCM 7609</strain>
    </source>
</reference>
<keyword evidence="3" id="KW-1185">Reference proteome</keyword>